<reference evidence="3 4" key="1">
    <citation type="journal article" date="2018" name="Evol. Lett.">
        <title>Horizontal gene cluster transfer increased hallucinogenic mushroom diversity.</title>
        <authorList>
            <person name="Reynolds H.T."/>
            <person name="Vijayakumar V."/>
            <person name="Gluck-Thaler E."/>
            <person name="Korotkin H.B."/>
            <person name="Matheny P.B."/>
            <person name="Slot J.C."/>
        </authorList>
    </citation>
    <scope>NUCLEOTIDE SEQUENCE [LARGE SCALE GENOMIC DNA]</scope>
    <source>
        <strain evidence="3 4">SRW20</strain>
    </source>
</reference>
<feature type="transmembrane region" description="Helical" evidence="2">
    <location>
        <begin position="186"/>
        <end position="210"/>
    </location>
</feature>
<proteinExistence type="predicted"/>
<dbReference type="EMBL" id="NHYE01004981">
    <property type="protein sequence ID" value="PPQ79918.1"/>
    <property type="molecule type" value="Genomic_DNA"/>
</dbReference>
<evidence type="ECO:0000256" key="1">
    <source>
        <dbReference type="SAM" id="MobiDB-lite"/>
    </source>
</evidence>
<dbReference type="InParanoid" id="A0A409WN32"/>
<dbReference type="AlphaFoldDB" id="A0A409WN32"/>
<organism evidence="3 4">
    <name type="scientific">Gymnopilus dilepis</name>
    <dbReference type="NCBI Taxonomy" id="231916"/>
    <lineage>
        <taxon>Eukaryota</taxon>
        <taxon>Fungi</taxon>
        <taxon>Dikarya</taxon>
        <taxon>Basidiomycota</taxon>
        <taxon>Agaricomycotina</taxon>
        <taxon>Agaricomycetes</taxon>
        <taxon>Agaricomycetidae</taxon>
        <taxon>Agaricales</taxon>
        <taxon>Agaricineae</taxon>
        <taxon>Hymenogastraceae</taxon>
        <taxon>Gymnopilus</taxon>
    </lineage>
</organism>
<keyword evidence="2" id="KW-0812">Transmembrane</keyword>
<sequence length="488" mass="55547">MSNGSPTAYLLWAILSCIVRLFHTLDHITTTLRERTQSLQFLAFLLQHLWAYDRFNCLKWDSGRQPGAFKRVMTYSYVATLPLLVIFSVALAVFKFKEVIPRPLELWAPQDRHWLLPLYFILSIAWALEFFRHQELSFWLFLLNQGPGKRDWFDSWEFRIWYSGSIIAILGMPLTTLVSRKEIEMVQLWIFVAGASAGTFTTICFLYVLFRFPRFILYVKDGGAEPDVVVRLATFYSLNRVRVLFRFLFTIPLLIIAVDGVTGAPYPIIDNAFLTDFLLMMGGIGCFISSAITLLIFFPRSITRESGYKAKIISGPHPSKAPAATSPLPNYHYSEYEPRTSKPHDPQSPTSAMRMSAFRYPTEPHSPEDYRVHRTDSEAAHPRASFDSEHSPGYESDAESIAIPASPSTTQHHAMVPRHDSSQTAISRPTSGGRSDDTVWERQEEHSSSARRRHSVGAFVINFTSPIDLLDTPLEEPLPPHPPHLHIV</sequence>
<feature type="transmembrane region" description="Helical" evidence="2">
    <location>
        <begin position="277"/>
        <end position="298"/>
    </location>
</feature>
<keyword evidence="2" id="KW-1133">Transmembrane helix</keyword>
<feature type="compositionally biased region" description="Basic and acidic residues" evidence="1">
    <location>
        <begin position="434"/>
        <end position="448"/>
    </location>
</feature>
<gene>
    <name evidence="3" type="ORF">CVT26_004178</name>
</gene>
<feature type="transmembrane region" description="Helical" evidence="2">
    <location>
        <begin position="6"/>
        <end position="25"/>
    </location>
</feature>
<feature type="compositionally biased region" description="Basic and acidic residues" evidence="1">
    <location>
        <begin position="375"/>
        <end position="392"/>
    </location>
</feature>
<evidence type="ECO:0000313" key="3">
    <source>
        <dbReference type="EMBL" id="PPQ79918.1"/>
    </source>
</evidence>
<comment type="caution">
    <text evidence="3">The sequence shown here is derived from an EMBL/GenBank/DDBJ whole genome shotgun (WGS) entry which is preliminary data.</text>
</comment>
<feature type="compositionally biased region" description="Basic and acidic residues" evidence="1">
    <location>
        <begin position="334"/>
        <end position="345"/>
    </location>
</feature>
<evidence type="ECO:0000313" key="4">
    <source>
        <dbReference type="Proteomes" id="UP000284706"/>
    </source>
</evidence>
<dbReference type="STRING" id="231916.A0A409WN32"/>
<feature type="transmembrane region" description="Helical" evidence="2">
    <location>
        <begin position="243"/>
        <end position="265"/>
    </location>
</feature>
<accession>A0A409WN32</accession>
<protein>
    <submittedName>
        <fullName evidence="3">Uncharacterized protein</fullName>
    </submittedName>
</protein>
<name>A0A409WN32_9AGAR</name>
<keyword evidence="2" id="KW-0472">Membrane</keyword>
<evidence type="ECO:0000256" key="2">
    <source>
        <dbReference type="SAM" id="Phobius"/>
    </source>
</evidence>
<feature type="transmembrane region" description="Helical" evidence="2">
    <location>
        <begin position="74"/>
        <end position="94"/>
    </location>
</feature>
<dbReference type="Proteomes" id="UP000284706">
    <property type="component" value="Unassembled WGS sequence"/>
</dbReference>
<feature type="compositionally biased region" description="Polar residues" evidence="1">
    <location>
        <begin position="422"/>
        <end position="433"/>
    </location>
</feature>
<feature type="region of interest" description="Disordered" evidence="1">
    <location>
        <begin position="375"/>
        <end position="452"/>
    </location>
</feature>
<dbReference type="OrthoDB" id="2384193at2759"/>
<feature type="region of interest" description="Disordered" evidence="1">
    <location>
        <begin position="317"/>
        <end position="352"/>
    </location>
</feature>
<keyword evidence="4" id="KW-1185">Reference proteome</keyword>
<feature type="transmembrane region" description="Helical" evidence="2">
    <location>
        <begin position="114"/>
        <end position="131"/>
    </location>
</feature>
<feature type="transmembrane region" description="Helical" evidence="2">
    <location>
        <begin position="160"/>
        <end position="180"/>
    </location>
</feature>